<dbReference type="EMBL" id="BAABHS010000017">
    <property type="protein sequence ID" value="GAA4976257.1"/>
    <property type="molecule type" value="Genomic_DNA"/>
</dbReference>
<evidence type="ECO:0000313" key="6">
    <source>
        <dbReference type="EMBL" id="GAA4976257.1"/>
    </source>
</evidence>
<evidence type="ECO:0000313" key="7">
    <source>
        <dbReference type="Proteomes" id="UP001500466"/>
    </source>
</evidence>
<protein>
    <submittedName>
        <fullName evidence="6">TetR family transcriptional regulator</fullName>
    </submittedName>
</protein>
<name>A0ABP9HQW0_9ACTN</name>
<dbReference type="InterPro" id="IPR050109">
    <property type="entry name" value="HTH-type_TetR-like_transc_reg"/>
</dbReference>
<comment type="caution">
    <text evidence="6">The sequence shown here is derived from an EMBL/GenBank/DDBJ whole genome shotgun (WGS) entry which is preliminary data.</text>
</comment>
<sequence>MRRQPQQARSRARVEAVLAAADRILARDGFEALTMRRIAEEAAVPVGSIYQFYPDKGAVVDALGQQYLANFKAAIDELVARATTGDLRDPVDTIVDVYADLFRRQPGGVALWSGRRLSPELARADDATNAVVADGVRRIVEHLTGIADDERAARASRMVVWVADAVLHQVSRPDSPASPETLDELKRMLRLYWADLSTELTGA</sequence>
<evidence type="ECO:0000256" key="3">
    <source>
        <dbReference type="ARBA" id="ARBA00023163"/>
    </source>
</evidence>
<organism evidence="6 7">
    <name type="scientific">Yinghuangia aomiensis</name>
    <dbReference type="NCBI Taxonomy" id="676205"/>
    <lineage>
        <taxon>Bacteria</taxon>
        <taxon>Bacillati</taxon>
        <taxon>Actinomycetota</taxon>
        <taxon>Actinomycetes</taxon>
        <taxon>Kitasatosporales</taxon>
        <taxon>Streptomycetaceae</taxon>
        <taxon>Yinghuangia</taxon>
    </lineage>
</organism>
<evidence type="ECO:0000256" key="2">
    <source>
        <dbReference type="ARBA" id="ARBA00023125"/>
    </source>
</evidence>
<dbReference type="Pfam" id="PF17928">
    <property type="entry name" value="TetR_C_22"/>
    <property type="match status" value="1"/>
</dbReference>
<dbReference type="Gene3D" id="1.10.357.10">
    <property type="entry name" value="Tetracycline Repressor, domain 2"/>
    <property type="match status" value="1"/>
</dbReference>
<dbReference type="SUPFAM" id="SSF46689">
    <property type="entry name" value="Homeodomain-like"/>
    <property type="match status" value="1"/>
</dbReference>
<feature type="domain" description="HTH tetR-type" evidence="5">
    <location>
        <begin position="11"/>
        <end position="71"/>
    </location>
</feature>
<keyword evidence="2 4" id="KW-0238">DNA-binding</keyword>
<dbReference type="Pfam" id="PF00440">
    <property type="entry name" value="TetR_N"/>
    <property type="match status" value="1"/>
</dbReference>
<evidence type="ECO:0000256" key="1">
    <source>
        <dbReference type="ARBA" id="ARBA00023015"/>
    </source>
</evidence>
<feature type="DNA-binding region" description="H-T-H motif" evidence="4">
    <location>
        <begin position="34"/>
        <end position="53"/>
    </location>
</feature>
<dbReference type="InterPro" id="IPR009057">
    <property type="entry name" value="Homeodomain-like_sf"/>
</dbReference>
<evidence type="ECO:0000256" key="4">
    <source>
        <dbReference type="PROSITE-ProRule" id="PRU00335"/>
    </source>
</evidence>
<dbReference type="PANTHER" id="PTHR30055:SF234">
    <property type="entry name" value="HTH-TYPE TRANSCRIPTIONAL REGULATOR BETI"/>
    <property type="match status" value="1"/>
</dbReference>
<dbReference type="PRINTS" id="PR00455">
    <property type="entry name" value="HTHTETR"/>
</dbReference>
<dbReference type="PROSITE" id="PS50977">
    <property type="entry name" value="HTH_TETR_2"/>
    <property type="match status" value="1"/>
</dbReference>
<dbReference type="PANTHER" id="PTHR30055">
    <property type="entry name" value="HTH-TYPE TRANSCRIPTIONAL REGULATOR RUTR"/>
    <property type="match status" value="1"/>
</dbReference>
<gene>
    <name evidence="6" type="ORF">GCM10023205_49200</name>
</gene>
<keyword evidence="7" id="KW-1185">Reference proteome</keyword>
<keyword evidence="1" id="KW-0805">Transcription regulation</keyword>
<dbReference type="Proteomes" id="UP001500466">
    <property type="component" value="Unassembled WGS sequence"/>
</dbReference>
<proteinExistence type="predicted"/>
<dbReference type="InterPro" id="IPR041674">
    <property type="entry name" value="TetR_C_22"/>
</dbReference>
<evidence type="ECO:0000259" key="5">
    <source>
        <dbReference type="PROSITE" id="PS50977"/>
    </source>
</evidence>
<reference evidence="7" key="1">
    <citation type="journal article" date="2019" name="Int. J. Syst. Evol. Microbiol.">
        <title>The Global Catalogue of Microorganisms (GCM) 10K type strain sequencing project: providing services to taxonomists for standard genome sequencing and annotation.</title>
        <authorList>
            <consortium name="The Broad Institute Genomics Platform"/>
            <consortium name="The Broad Institute Genome Sequencing Center for Infectious Disease"/>
            <person name="Wu L."/>
            <person name="Ma J."/>
        </authorList>
    </citation>
    <scope>NUCLEOTIDE SEQUENCE [LARGE SCALE GENOMIC DNA]</scope>
    <source>
        <strain evidence="7">JCM 17986</strain>
    </source>
</reference>
<keyword evidence="3" id="KW-0804">Transcription</keyword>
<dbReference type="InterPro" id="IPR001647">
    <property type="entry name" value="HTH_TetR"/>
</dbReference>
<accession>A0ABP9HQW0</accession>